<keyword evidence="1" id="KW-0812">Transmembrane</keyword>
<accession>M3IK53</accession>
<dbReference type="InterPro" id="IPR012902">
    <property type="entry name" value="N_methyl_site"/>
</dbReference>
<dbReference type="Pfam" id="PF07963">
    <property type="entry name" value="N_methyl"/>
    <property type="match status" value="1"/>
</dbReference>
<feature type="transmembrane region" description="Helical" evidence="1">
    <location>
        <begin position="7"/>
        <end position="28"/>
    </location>
</feature>
<keyword evidence="1" id="KW-0472">Membrane</keyword>
<organism evidence="2 3">
    <name type="scientific">Campylobacter showae CC57C</name>
    <dbReference type="NCBI Taxonomy" id="1073353"/>
    <lineage>
        <taxon>Bacteria</taxon>
        <taxon>Pseudomonadati</taxon>
        <taxon>Campylobacterota</taxon>
        <taxon>Epsilonproteobacteria</taxon>
        <taxon>Campylobacterales</taxon>
        <taxon>Campylobacteraceae</taxon>
        <taxon>Campylobacter</taxon>
    </lineage>
</organism>
<evidence type="ECO:0000313" key="3">
    <source>
        <dbReference type="Proteomes" id="UP000011782"/>
    </source>
</evidence>
<dbReference type="EMBL" id="AOTD01000163">
    <property type="protein sequence ID" value="EMG30451.1"/>
    <property type="molecule type" value="Genomic_DNA"/>
</dbReference>
<keyword evidence="1" id="KW-1133">Transmembrane helix</keyword>
<dbReference type="PROSITE" id="PS00409">
    <property type="entry name" value="PROKAR_NTER_METHYL"/>
    <property type="match status" value="1"/>
</dbReference>
<dbReference type="NCBIfam" id="TIGR02532">
    <property type="entry name" value="IV_pilin_GFxxxE"/>
    <property type="match status" value="1"/>
</dbReference>
<comment type="caution">
    <text evidence="2">The sequence shown here is derived from an EMBL/GenBank/DDBJ whole genome shotgun (WGS) entry which is preliminary data.</text>
</comment>
<proteinExistence type="predicted"/>
<sequence length="201" mass="22208">MKKGFSLIELILSIVIIGLTMMAIPNLISKTSDNNRMAIIQESIMDAKTRMALISTSQWGCVNDPTRRYERTPIFGNMANFYTTNNITESPISGVNRRDFSGIAKNKDCASWEKKVDDFHKETIKTQSSAGYNRDSILNSNLSTEISTNRAMDSSANNEVKEIKITTTTTSAQSGGNGHTIILRAYSANIGDGPDILTRSW</sequence>
<reference evidence="2 3" key="1">
    <citation type="submission" date="2013-02" db="EMBL/GenBank/DDBJ databases">
        <title>Co-occurrence of anaerobic bacteria in colorectal carcinomas.</title>
        <authorList>
            <person name="Holt R.A."/>
            <person name="Warren R.L."/>
            <person name="Allen-Vercoe E."/>
            <person name="Pleasance S."/>
            <person name="Freeman D.J."/>
            <person name="Watson P."/>
            <person name="Moore R."/>
            <person name="Cochrane K."/>
        </authorList>
    </citation>
    <scope>NUCLEOTIDE SEQUENCE [LARGE SCALE GENOMIC DNA]</scope>
    <source>
        <strain evidence="2 3">CC57C</strain>
    </source>
</reference>
<protein>
    <submittedName>
        <fullName evidence="2">Prepilin-type N-terminal cleavage/methylation domain-containing protein</fullName>
    </submittedName>
</protein>
<dbReference type="AlphaFoldDB" id="M3IK53"/>
<evidence type="ECO:0000256" key="1">
    <source>
        <dbReference type="SAM" id="Phobius"/>
    </source>
</evidence>
<name>M3IK53_9BACT</name>
<dbReference type="Proteomes" id="UP000011782">
    <property type="component" value="Unassembled WGS sequence"/>
</dbReference>
<dbReference type="STRING" id="1073353.H740_06402"/>
<dbReference type="RefSeq" id="WP_002952465.1">
    <property type="nucleotide sequence ID" value="NZ_AOTD01000163.1"/>
</dbReference>
<evidence type="ECO:0000313" key="2">
    <source>
        <dbReference type="EMBL" id="EMG30451.1"/>
    </source>
</evidence>
<gene>
    <name evidence="2" type="ORF">H740_06402</name>
</gene>